<feature type="transmembrane region" description="Helical" evidence="7">
    <location>
        <begin position="105"/>
        <end position="123"/>
    </location>
</feature>
<dbReference type="GO" id="GO:0022857">
    <property type="term" value="F:transmembrane transporter activity"/>
    <property type="evidence" value="ECO:0007669"/>
    <property type="project" value="InterPro"/>
</dbReference>
<dbReference type="PANTHER" id="PTHR30561:SF9">
    <property type="entry name" value="4-AMINO-4-DEOXY-L-ARABINOSE-PHOSPHOUNDECAPRENOL FLIPPASE SUBUNIT ARNF-RELATED"/>
    <property type="match status" value="1"/>
</dbReference>
<gene>
    <name evidence="8" type="ORF">GCM10007205_23670</name>
</gene>
<dbReference type="InterPro" id="IPR045324">
    <property type="entry name" value="Small_multidrug_res"/>
</dbReference>
<dbReference type="AlphaFoldDB" id="A0A8J2UM02"/>
<dbReference type="Proteomes" id="UP000620266">
    <property type="component" value="Unassembled WGS sequence"/>
</dbReference>
<accession>A0A8J2UM02</accession>
<keyword evidence="3 6" id="KW-0812">Transmembrane</keyword>
<organism evidence="8 9">
    <name type="scientific">Oxalicibacterium flavum</name>
    <dbReference type="NCBI Taxonomy" id="179467"/>
    <lineage>
        <taxon>Bacteria</taxon>
        <taxon>Pseudomonadati</taxon>
        <taxon>Pseudomonadota</taxon>
        <taxon>Betaproteobacteria</taxon>
        <taxon>Burkholderiales</taxon>
        <taxon>Oxalobacteraceae</taxon>
        <taxon>Oxalicibacterium</taxon>
    </lineage>
</organism>
<protein>
    <submittedName>
        <fullName evidence="8">Transporter</fullName>
    </submittedName>
</protein>
<evidence type="ECO:0000256" key="5">
    <source>
        <dbReference type="ARBA" id="ARBA00023136"/>
    </source>
</evidence>
<keyword evidence="2" id="KW-1003">Cell membrane</keyword>
<comment type="similarity">
    <text evidence="6">Belongs to the drug/metabolite transporter (DMT) superfamily. Small multidrug resistance (SMR) (TC 2.A.7.1) family.</text>
</comment>
<evidence type="ECO:0000313" key="8">
    <source>
        <dbReference type="EMBL" id="GGC14107.1"/>
    </source>
</evidence>
<dbReference type="SUPFAM" id="SSF103481">
    <property type="entry name" value="Multidrug resistance efflux transporter EmrE"/>
    <property type="match status" value="1"/>
</dbReference>
<dbReference type="PANTHER" id="PTHR30561">
    <property type="entry name" value="SMR FAMILY PROTON-DEPENDENT DRUG EFFLUX TRANSPORTER SUGE"/>
    <property type="match status" value="1"/>
</dbReference>
<dbReference type="GO" id="GO:0005886">
    <property type="term" value="C:plasma membrane"/>
    <property type="evidence" value="ECO:0007669"/>
    <property type="project" value="UniProtKB-SubCell"/>
</dbReference>
<comment type="caution">
    <text evidence="8">The sequence shown here is derived from an EMBL/GenBank/DDBJ whole genome shotgun (WGS) entry which is preliminary data.</text>
</comment>
<comment type="subcellular location">
    <subcellularLocation>
        <location evidence="1 6">Cell membrane</location>
        <topology evidence="1 6">Multi-pass membrane protein</topology>
    </subcellularLocation>
</comment>
<keyword evidence="5 7" id="KW-0472">Membrane</keyword>
<evidence type="ECO:0000256" key="6">
    <source>
        <dbReference type="RuleBase" id="RU003942"/>
    </source>
</evidence>
<proteinExistence type="inferred from homology"/>
<dbReference type="Gene3D" id="1.10.3730.20">
    <property type="match status" value="1"/>
</dbReference>
<evidence type="ECO:0000256" key="3">
    <source>
        <dbReference type="ARBA" id="ARBA00022692"/>
    </source>
</evidence>
<keyword evidence="4 7" id="KW-1133">Transmembrane helix</keyword>
<evidence type="ECO:0000313" key="9">
    <source>
        <dbReference type="Proteomes" id="UP000620266"/>
    </source>
</evidence>
<dbReference type="Pfam" id="PF00893">
    <property type="entry name" value="Multi_Drug_Res"/>
    <property type="match status" value="1"/>
</dbReference>
<evidence type="ECO:0000256" key="4">
    <source>
        <dbReference type="ARBA" id="ARBA00022989"/>
    </source>
</evidence>
<reference evidence="8" key="2">
    <citation type="submission" date="2020-09" db="EMBL/GenBank/DDBJ databases">
        <authorList>
            <person name="Sun Q."/>
            <person name="Sedlacek I."/>
        </authorList>
    </citation>
    <scope>NUCLEOTIDE SEQUENCE</scope>
    <source>
        <strain evidence="8">CCM 7086</strain>
    </source>
</reference>
<dbReference type="EMBL" id="BMCG01000004">
    <property type="protein sequence ID" value="GGC14107.1"/>
    <property type="molecule type" value="Genomic_DNA"/>
</dbReference>
<evidence type="ECO:0000256" key="1">
    <source>
        <dbReference type="ARBA" id="ARBA00004651"/>
    </source>
</evidence>
<name>A0A8J2UM02_9BURK</name>
<dbReference type="InterPro" id="IPR037185">
    <property type="entry name" value="EmrE-like"/>
</dbReference>
<dbReference type="InterPro" id="IPR000390">
    <property type="entry name" value="Small_drug/metabolite_transptr"/>
</dbReference>
<evidence type="ECO:0000256" key="7">
    <source>
        <dbReference type="SAM" id="Phobius"/>
    </source>
</evidence>
<dbReference type="RefSeq" id="WP_229729017.1">
    <property type="nucleotide sequence ID" value="NZ_BMCG01000004.1"/>
</dbReference>
<feature type="transmembrane region" description="Helical" evidence="7">
    <location>
        <begin position="44"/>
        <end position="72"/>
    </location>
</feature>
<sequence>MSQFGALGLALFCVCLTALAQVLLKMGMSTPVIQQALAQGLRAVIWPALCSPLIWGGMACFGASAGLWLLVLGKLEVSMAYPLISLGVVLTTLAGIFLLGESVSVYKIVGVALVVAGVLVLAMKAQ</sequence>
<feature type="transmembrane region" description="Helical" evidence="7">
    <location>
        <begin position="79"/>
        <end position="99"/>
    </location>
</feature>
<keyword evidence="9" id="KW-1185">Reference proteome</keyword>
<evidence type="ECO:0000256" key="2">
    <source>
        <dbReference type="ARBA" id="ARBA00022475"/>
    </source>
</evidence>
<reference evidence="8" key="1">
    <citation type="journal article" date="2014" name="Int. J. Syst. Evol. Microbiol.">
        <title>Complete genome sequence of Corynebacterium casei LMG S-19264T (=DSM 44701T), isolated from a smear-ripened cheese.</title>
        <authorList>
            <consortium name="US DOE Joint Genome Institute (JGI-PGF)"/>
            <person name="Walter F."/>
            <person name="Albersmeier A."/>
            <person name="Kalinowski J."/>
            <person name="Ruckert C."/>
        </authorList>
    </citation>
    <scope>NUCLEOTIDE SEQUENCE</scope>
    <source>
        <strain evidence="8">CCM 7086</strain>
    </source>
</reference>